<dbReference type="RefSeq" id="WP_255875029.1">
    <property type="nucleotide sequence ID" value="NZ_JACASI010000031.1"/>
</dbReference>
<keyword evidence="2" id="KW-0732">Signal</keyword>
<name>A0ABT1P1M9_9GAMM</name>
<dbReference type="NCBIfam" id="NF047637">
    <property type="entry name" value="lipo_CC0125"/>
    <property type="match status" value="1"/>
</dbReference>
<comment type="caution">
    <text evidence="3">The sequence shown here is derived from an EMBL/GenBank/DDBJ whole genome shotgun (WGS) entry which is preliminary data.</text>
</comment>
<evidence type="ECO:0008006" key="5">
    <source>
        <dbReference type="Google" id="ProtNLM"/>
    </source>
</evidence>
<evidence type="ECO:0000256" key="1">
    <source>
        <dbReference type="SAM" id="MobiDB-lite"/>
    </source>
</evidence>
<organism evidence="3 4">
    <name type="scientific">Microbulbifer elongatus</name>
    <dbReference type="NCBI Taxonomy" id="86173"/>
    <lineage>
        <taxon>Bacteria</taxon>
        <taxon>Pseudomonadati</taxon>
        <taxon>Pseudomonadota</taxon>
        <taxon>Gammaproteobacteria</taxon>
        <taxon>Cellvibrionales</taxon>
        <taxon>Microbulbiferaceae</taxon>
        <taxon>Microbulbifer</taxon>
    </lineage>
</organism>
<sequence length="218" mass="23526">MTSISKTFVTTKTVATVAAILVALSLSTGCASSGESPDYRAAKGAGYGYQERKIAEDRYRVSYKGRGNKRGDARDYAMLRAAELTLLEGYDWFVVVREDTQVDRGDMDRSAHGGISASTSYRSGPDYVTTRECGLLTCTSRTRPASTSYAASLHSGSHAQPSHRTSTEASLEIRMGRGVRPASQKAGESTTGESNGERNESYDAQEVRDSLKPDAGQR</sequence>
<feature type="chain" id="PRO_5045326777" description="Lipoprotein" evidence="2">
    <location>
        <begin position="34"/>
        <end position="218"/>
    </location>
</feature>
<feature type="compositionally biased region" description="Polar residues" evidence="1">
    <location>
        <begin position="149"/>
        <end position="169"/>
    </location>
</feature>
<gene>
    <name evidence="3" type="ORF">HXX02_11290</name>
</gene>
<evidence type="ECO:0000313" key="4">
    <source>
        <dbReference type="Proteomes" id="UP001205566"/>
    </source>
</evidence>
<evidence type="ECO:0000313" key="3">
    <source>
        <dbReference type="EMBL" id="MCQ3830032.1"/>
    </source>
</evidence>
<dbReference type="PROSITE" id="PS51257">
    <property type="entry name" value="PROKAR_LIPOPROTEIN"/>
    <property type="match status" value="1"/>
</dbReference>
<feature type="compositionally biased region" description="Basic and acidic residues" evidence="1">
    <location>
        <begin position="195"/>
        <end position="218"/>
    </location>
</feature>
<protein>
    <recommendedName>
        <fullName evidence="5">Lipoprotein</fullName>
    </recommendedName>
</protein>
<proteinExistence type="predicted"/>
<reference evidence="3" key="1">
    <citation type="thesis" date="2020" institute="Technische Universitat Dresden" country="Dresden, Germany">
        <title>The Agarolytic System of Microbulbifer elongatus PORT2, Isolated from Batu Karas, Pangandaran West Java Indonesia.</title>
        <authorList>
            <person name="Anggraeni S.R."/>
        </authorList>
    </citation>
    <scope>NUCLEOTIDE SEQUENCE</scope>
    <source>
        <strain evidence="3">PORT2</strain>
    </source>
</reference>
<keyword evidence="4" id="KW-1185">Reference proteome</keyword>
<feature type="signal peptide" evidence="2">
    <location>
        <begin position="1"/>
        <end position="33"/>
    </location>
</feature>
<evidence type="ECO:0000256" key="2">
    <source>
        <dbReference type="SAM" id="SignalP"/>
    </source>
</evidence>
<accession>A0ABT1P1M9</accession>
<dbReference type="Proteomes" id="UP001205566">
    <property type="component" value="Unassembled WGS sequence"/>
</dbReference>
<dbReference type="EMBL" id="JACASI010000031">
    <property type="protein sequence ID" value="MCQ3830032.1"/>
    <property type="molecule type" value="Genomic_DNA"/>
</dbReference>
<feature type="region of interest" description="Disordered" evidence="1">
    <location>
        <begin position="149"/>
        <end position="218"/>
    </location>
</feature>